<evidence type="ECO:0008006" key="3">
    <source>
        <dbReference type="Google" id="ProtNLM"/>
    </source>
</evidence>
<dbReference type="AlphaFoldDB" id="A0A1I2IT49"/>
<organism evidence="1 2">
    <name type="scientific">Thermoflexibacter ruber</name>
    <dbReference type="NCBI Taxonomy" id="1003"/>
    <lineage>
        <taxon>Bacteria</taxon>
        <taxon>Pseudomonadati</taxon>
        <taxon>Bacteroidota</taxon>
        <taxon>Cytophagia</taxon>
        <taxon>Cytophagales</taxon>
        <taxon>Thermoflexibacteraceae</taxon>
        <taxon>Thermoflexibacter</taxon>
    </lineage>
</organism>
<protein>
    <recommendedName>
        <fullName evidence="3">DUF4270 domain-containing protein</fullName>
    </recommendedName>
</protein>
<reference evidence="1 2" key="1">
    <citation type="submission" date="2016-10" db="EMBL/GenBank/DDBJ databases">
        <authorList>
            <person name="de Groot N.N."/>
        </authorList>
    </citation>
    <scope>NUCLEOTIDE SEQUENCE [LARGE SCALE GENOMIC DNA]</scope>
    <source>
        <strain>GEY</strain>
        <strain evidence="2">DSM 9560</strain>
    </source>
</reference>
<keyword evidence="2" id="KW-1185">Reference proteome</keyword>
<dbReference type="STRING" id="1003.SAMN04488541_103619"/>
<evidence type="ECO:0000313" key="2">
    <source>
        <dbReference type="Proteomes" id="UP000199513"/>
    </source>
</evidence>
<dbReference type="RefSeq" id="WP_177217434.1">
    <property type="nucleotide sequence ID" value="NZ_FONY01000036.1"/>
</dbReference>
<dbReference type="Pfam" id="PF14092">
    <property type="entry name" value="DUF4270"/>
    <property type="match status" value="1"/>
</dbReference>
<sequence>MTTSGLLLAVILILFACDDPIKLGLDLQREDQRISAFFTDTFTIESSVKLFDTINTTINDASGRAIVGSLNDKNFGKITSSVFGSFLVPTNGLSFTDAQNPTVLADSATIALYLFISSSYGDTSKAVTINVHQITEALSSKKFNYHSRDKFPIARLLGSTQTKVKAGTTIEIKLAQSFAKEIIGKNDTDALKTQEGFEQFFKGLRISMEGSANLIFAFDPNDRNNSTRMTITFKNNTSDASAKVRNLFFSGLNGVGIIFSSMQYDFSQTPHLKNLRVNAPVPTSLLDNQCYVMGGIGIATLIKFPSLYGFSKDKNIIVNRAELVIEPSQQNFQNLLTNQTLPNLRFIVANKAGLFDTYPNTTIPRFLLFETASSFSSQSILTMPYISNGRSYQPVIITSYVQALMNKTIEDTGLFIIPERLLSSIDYASFGDSKAPNKMKLLVYYTVITR</sequence>
<evidence type="ECO:0000313" key="1">
    <source>
        <dbReference type="EMBL" id="SFF45525.1"/>
    </source>
</evidence>
<accession>A0A1I2IT49</accession>
<gene>
    <name evidence="1" type="ORF">SAMN04488541_103619</name>
</gene>
<proteinExistence type="predicted"/>
<name>A0A1I2IT49_9BACT</name>
<dbReference type="Proteomes" id="UP000199513">
    <property type="component" value="Unassembled WGS sequence"/>
</dbReference>
<dbReference type="InterPro" id="IPR025366">
    <property type="entry name" value="DUF4270"/>
</dbReference>
<dbReference type="EMBL" id="FONY01000036">
    <property type="protein sequence ID" value="SFF45525.1"/>
    <property type="molecule type" value="Genomic_DNA"/>
</dbReference>